<reference evidence="1 2" key="1">
    <citation type="journal article" date="2015" name="Genome Biol. Evol.">
        <title>Phylogenomic analyses indicate that early fungi evolved digesting cell walls of algal ancestors of land plants.</title>
        <authorList>
            <person name="Chang Y."/>
            <person name="Wang S."/>
            <person name="Sekimoto S."/>
            <person name="Aerts A.L."/>
            <person name="Choi C."/>
            <person name="Clum A."/>
            <person name="LaButti K.M."/>
            <person name="Lindquist E.A."/>
            <person name="Yee Ngan C."/>
            <person name="Ohm R.A."/>
            <person name="Salamov A.A."/>
            <person name="Grigoriev I.V."/>
            <person name="Spatafora J.W."/>
            <person name="Berbee M.L."/>
        </authorList>
    </citation>
    <scope>NUCLEOTIDE SEQUENCE [LARGE SCALE GENOMIC DNA]</scope>
    <source>
        <strain evidence="1 2">NRRL 28638</strain>
    </source>
</reference>
<name>A0A137NYV7_CONC2</name>
<gene>
    <name evidence="1" type="ORF">CONCODRAFT_9864</name>
</gene>
<sequence length="243" mass="27559">MVNGNLIVIGGTDNQQESKLNIYSDIISIDPSTLKCTNINIKYDSGASANIKRAFHATNYIDNYLLINSGMREPDYEYQELYIDTSTWTRKFKFKNRELEPTPDSNLPDIKPTLNTSTIICSVVAKKIELGNNGSINGKINKLEPMVEWVRSDLNIIQLDNEAIFTLDDKATVRINTEADREEDLNQLNSINLAYKNNDSKQNSTSNYIHRFSRTFINSTLVNNANIDDDDTPTLAHLPKDNF</sequence>
<protein>
    <submittedName>
        <fullName evidence="1">Uncharacterized protein</fullName>
    </submittedName>
</protein>
<accession>A0A137NYV7</accession>
<evidence type="ECO:0000313" key="1">
    <source>
        <dbReference type="EMBL" id="KXN67966.1"/>
    </source>
</evidence>
<dbReference type="SUPFAM" id="SSF117281">
    <property type="entry name" value="Kelch motif"/>
    <property type="match status" value="1"/>
</dbReference>
<dbReference type="Proteomes" id="UP000070444">
    <property type="component" value="Unassembled WGS sequence"/>
</dbReference>
<dbReference type="AlphaFoldDB" id="A0A137NYV7"/>
<proteinExistence type="predicted"/>
<organism evidence="1 2">
    <name type="scientific">Conidiobolus coronatus (strain ATCC 28846 / CBS 209.66 / NRRL 28638)</name>
    <name type="common">Delacroixia coronata</name>
    <dbReference type="NCBI Taxonomy" id="796925"/>
    <lineage>
        <taxon>Eukaryota</taxon>
        <taxon>Fungi</taxon>
        <taxon>Fungi incertae sedis</taxon>
        <taxon>Zoopagomycota</taxon>
        <taxon>Entomophthoromycotina</taxon>
        <taxon>Entomophthoromycetes</taxon>
        <taxon>Entomophthorales</taxon>
        <taxon>Ancylistaceae</taxon>
        <taxon>Conidiobolus</taxon>
    </lineage>
</organism>
<dbReference type="Gene3D" id="2.120.10.80">
    <property type="entry name" value="Kelch-type beta propeller"/>
    <property type="match status" value="1"/>
</dbReference>
<keyword evidence="2" id="KW-1185">Reference proteome</keyword>
<dbReference type="InterPro" id="IPR015915">
    <property type="entry name" value="Kelch-typ_b-propeller"/>
</dbReference>
<dbReference type="EMBL" id="KQ964602">
    <property type="protein sequence ID" value="KXN67966.1"/>
    <property type="molecule type" value="Genomic_DNA"/>
</dbReference>
<evidence type="ECO:0000313" key="2">
    <source>
        <dbReference type="Proteomes" id="UP000070444"/>
    </source>
</evidence>